<sequence length="114" mass="13098">MKIIIPTNDRETIAVHTGRCKEFGFYEIGNGNVVSESFVPNPHQHQDEGCCRTHSGEQRHNHRELLELFSKGDLLMYYAMGKRLRTELENNEIPFEKASSVSIPEIIDVVLKQK</sequence>
<dbReference type="RefSeq" id="WP_283417071.1">
    <property type="nucleotide sequence ID" value="NZ_FXUO01000005.1"/>
</dbReference>
<reference evidence="1 2" key="1">
    <citation type="submission" date="2017-05" db="EMBL/GenBank/DDBJ databases">
        <authorList>
            <person name="Varghese N."/>
            <person name="Submissions S."/>
        </authorList>
    </citation>
    <scope>NUCLEOTIDE SEQUENCE [LARGE SCALE GENOMIC DNA]</scope>
    <source>
        <strain evidence="1 2">DSM 18015</strain>
    </source>
</reference>
<proteinExistence type="predicted"/>
<dbReference type="InterPro" id="IPR036105">
    <property type="entry name" value="DiNase_FeMo-co_biosyn_sf"/>
</dbReference>
<organism evidence="1 2">
    <name type="scientific">Epilithonimonas pallida</name>
    <dbReference type="NCBI Taxonomy" id="373671"/>
    <lineage>
        <taxon>Bacteria</taxon>
        <taxon>Pseudomonadati</taxon>
        <taxon>Bacteroidota</taxon>
        <taxon>Flavobacteriia</taxon>
        <taxon>Flavobacteriales</taxon>
        <taxon>Weeksellaceae</taxon>
        <taxon>Chryseobacterium group</taxon>
        <taxon>Epilithonimonas</taxon>
    </lineage>
</organism>
<name>A0ABY1R7F2_9FLAO</name>
<comment type="caution">
    <text evidence="1">The sequence shown here is derived from an EMBL/GenBank/DDBJ whole genome shotgun (WGS) entry which is preliminary data.</text>
</comment>
<keyword evidence="2" id="KW-1185">Reference proteome</keyword>
<dbReference type="EMBL" id="FXUO01000005">
    <property type="protein sequence ID" value="SMP94009.1"/>
    <property type="molecule type" value="Genomic_DNA"/>
</dbReference>
<gene>
    <name evidence="1" type="ORF">SAMN05421679_105239</name>
</gene>
<accession>A0ABY1R7F2</accession>
<evidence type="ECO:0000313" key="2">
    <source>
        <dbReference type="Proteomes" id="UP001158050"/>
    </source>
</evidence>
<evidence type="ECO:0000313" key="1">
    <source>
        <dbReference type="EMBL" id="SMP94009.1"/>
    </source>
</evidence>
<protein>
    <submittedName>
        <fullName evidence="1">Dinitrogenase iron-molybdenum cofactor</fullName>
    </submittedName>
</protein>
<dbReference type="SUPFAM" id="SSF53146">
    <property type="entry name" value="Nitrogenase accessory factor-like"/>
    <property type="match status" value="1"/>
</dbReference>
<dbReference type="Gene3D" id="3.30.420.130">
    <property type="entry name" value="Dinitrogenase iron-molybdenum cofactor biosynthesis domain"/>
    <property type="match status" value="1"/>
</dbReference>
<dbReference type="Proteomes" id="UP001158050">
    <property type="component" value="Unassembled WGS sequence"/>
</dbReference>